<keyword evidence="5 8" id="KW-0456">Lyase</keyword>
<dbReference type="NCBIfam" id="NF006875">
    <property type="entry name" value="PRK09372.1"/>
    <property type="match status" value="1"/>
</dbReference>
<comment type="cofactor">
    <cofactor evidence="8">
        <name>a divalent metal cation</name>
        <dbReference type="ChEBI" id="CHEBI:60240"/>
    </cofactor>
</comment>
<keyword evidence="10" id="KW-1185">Reference proteome</keyword>
<accession>A0ABQ7GYG1</accession>
<dbReference type="Proteomes" id="UP000815325">
    <property type="component" value="Unassembled WGS sequence"/>
</dbReference>
<dbReference type="PANTHER" id="PTHR33254">
    <property type="entry name" value="4-HYDROXY-4-METHYL-2-OXOGLUTARATE ALDOLASE 3-RELATED"/>
    <property type="match status" value="1"/>
</dbReference>
<evidence type="ECO:0000313" key="9">
    <source>
        <dbReference type="EMBL" id="KAF5839637.1"/>
    </source>
</evidence>
<evidence type="ECO:0000256" key="2">
    <source>
        <dbReference type="ARBA" id="ARBA00008621"/>
    </source>
</evidence>
<protein>
    <recommendedName>
        <fullName evidence="8">4-hydroxy-4-methyl-2-oxoglutarate aldolase</fullName>
        <shortName evidence="8">HMG aldolase</shortName>
        <ecNumber evidence="8">4.1.1.112</ecNumber>
        <ecNumber evidence="8">4.1.3.17</ecNumber>
    </recommendedName>
    <alternativeName>
        <fullName evidence="8">Oxaloacetate decarboxylase</fullName>
    </alternativeName>
</protein>
<keyword evidence="4 8" id="KW-0479">Metal-binding</keyword>
<gene>
    <name evidence="9" type="ORF">DUNSADRAFT_293</name>
</gene>
<evidence type="ECO:0000256" key="1">
    <source>
        <dbReference type="ARBA" id="ARBA00001342"/>
    </source>
</evidence>
<dbReference type="Gene3D" id="3.50.30.40">
    <property type="entry name" value="Ribonuclease E inhibitor RraA/RraA-like"/>
    <property type="match status" value="1"/>
</dbReference>
<comment type="subunit">
    <text evidence="3 8">Homotrimer.</text>
</comment>
<organism evidence="9 10">
    <name type="scientific">Dunaliella salina</name>
    <name type="common">Green alga</name>
    <name type="synonym">Protococcus salinus</name>
    <dbReference type="NCBI Taxonomy" id="3046"/>
    <lineage>
        <taxon>Eukaryota</taxon>
        <taxon>Viridiplantae</taxon>
        <taxon>Chlorophyta</taxon>
        <taxon>core chlorophytes</taxon>
        <taxon>Chlorophyceae</taxon>
        <taxon>CS clade</taxon>
        <taxon>Chlamydomonadales</taxon>
        <taxon>Dunaliellaceae</taxon>
        <taxon>Dunaliella</taxon>
    </lineage>
</organism>
<comment type="catalytic activity">
    <reaction evidence="1 8">
        <text>4-hydroxy-4-methyl-2-oxoglutarate = 2 pyruvate</text>
        <dbReference type="Rhea" id="RHEA:22748"/>
        <dbReference type="ChEBI" id="CHEBI:15361"/>
        <dbReference type="ChEBI" id="CHEBI:58276"/>
        <dbReference type="EC" id="4.1.3.17"/>
    </reaction>
</comment>
<evidence type="ECO:0000256" key="4">
    <source>
        <dbReference type="ARBA" id="ARBA00022723"/>
    </source>
</evidence>
<dbReference type="EC" id="4.1.3.17" evidence="8"/>
<comment type="similarity">
    <text evidence="2 8">Belongs to the class II aldolase/RraA-like family.</text>
</comment>
<dbReference type="PANTHER" id="PTHR33254:SF4">
    <property type="entry name" value="4-HYDROXY-4-METHYL-2-OXOGLUTARATE ALDOLASE 3-RELATED"/>
    <property type="match status" value="1"/>
</dbReference>
<evidence type="ECO:0000256" key="7">
    <source>
        <dbReference type="ARBA" id="ARBA00047973"/>
    </source>
</evidence>
<evidence type="ECO:0000256" key="5">
    <source>
        <dbReference type="ARBA" id="ARBA00023239"/>
    </source>
</evidence>
<proteinExistence type="inferred from homology"/>
<evidence type="ECO:0000256" key="8">
    <source>
        <dbReference type="RuleBase" id="RU004338"/>
    </source>
</evidence>
<dbReference type="SUPFAM" id="SSF89562">
    <property type="entry name" value="RraA-like"/>
    <property type="match status" value="1"/>
</dbReference>
<name>A0ABQ7GYG1_DUNSA</name>
<evidence type="ECO:0000313" key="10">
    <source>
        <dbReference type="Proteomes" id="UP000815325"/>
    </source>
</evidence>
<dbReference type="InterPro" id="IPR036704">
    <property type="entry name" value="RraA/RraA-like_sf"/>
</dbReference>
<comment type="catalytic activity">
    <reaction evidence="7 8">
        <text>oxaloacetate + H(+) = pyruvate + CO2</text>
        <dbReference type="Rhea" id="RHEA:15641"/>
        <dbReference type="ChEBI" id="CHEBI:15361"/>
        <dbReference type="ChEBI" id="CHEBI:15378"/>
        <dbReference type="ChEBI" id="CHEBI:16452"/>
        <dbReference type="ChEBI" id="CHEBI:16526"/>
        <dbReference type="EC" id="4.1.1.112"/>
    </reaction>
</comment>
<dbReference type="InterPro" id="IPR010203">
    <property type="entry name" value="RraA"/>
</dbReference>
<evidence type="ECO:0000256" key="6">
    <source>
        <dbReference type="ARBA" id="ARBA00025046"/>
    </source>
</evidence>
<dbReference type="EMBL" id="MU069537">
    <property type="protein sequence ID" value="KAF5839637.1"/>
    <property type="molecule type" value="Genomic_DNA"/>
</dbReference>
<dbReference type="InterPro" id="IPR005493">
    <property type="entry name" value="RraA/RraA-like"/>
</dbReference>
<dbReference type="NCBIfam" id="TIGR01935">
    <property type="entry name" value="NOT-MenG"/>
    <property type="match status" value="1"/>
</dbReference>
<dbReference type="CDD" id="cd16841">
    <property type="entry name" value="RraA_family"/>
    <property type="match status" value="1"/>
</dbReference>
<comment type="caution">
    <text evidence="9">The sequence shown here is derived from an EMBL/GenBank/DDBJ whole genome shotgun (WGS) entry which is preliminary data.</text>
</comment>
<dbReference type="Pfam" id="PF03737">
    <property type="entry name" value="RraA-like"/>
    <property type="match status" value="1"/>
</dbReference>
<comment type="function">
    <text evidence="6 8">Catalyzes the aldol cleavage of 4-hydroxy-4-methyl-2-oxoglutarate (HMG) into 2 molecules of pyruvate. Also contains a secondary oxaloacetate (OAA) decarboxylase activity due to the common pyruvate enolate transition state formed following C-C bond cleavage in the retro-aldol and decarboxylation reactions.</text>
</comment>
<reference evidence="9" key="1">
    <citation type="submission" date="2017-08" db="EMBL/GenBank/DDBJ databases">
        <authorList>
            <person name="Polle J.E."/>
            <person name="Barry K."/>
            <person name="Cushman J."/>
            <person name="Schmutz J."/>
            <person name="Tran D."/>
            <person name="Hathwaick L.T."/>
            <person name="Yim W.C."/>
            <person name="Jenkins J."/>
            <person name="Mckie-Krisberg Z.M."/>
            <person name="Prochnik S."/>
            <person name="Lindquist E."/>
            <person name="Dockter R.B."/>
            <person name="Adam C."/>
            <person name="Molina H."/>
            <person name="Bunkerborg J."/>
            <person name="Jin E."/>
            <person name="Buchheim M."/>
            <person name="Magnuson J."/>
        </authorList>
    </citation>
    <scope>NUCLEOTIDE SEQUENCE</scope>
    <source>
        <strain evidence="9">CCAP 19/18</strain>
    </source>
</reference>
<sequence length="158" mass="17086">MPEPVDVTTERKVQVVQPGLFHDYGGKLRFSGRATTIKCFENNPLVRKALSEDGHGRVLVVDGGASLRCALLGDVIAEMGTKNGWQGIIINGCLRDSEDIGRMDIGVKALSTHPLKSSKRDPGLRDCPVTFGGVTFTPGCYVYADKDGILVSPEELRL</sequence>
<dbReference type="EC" id="4.1.1.112" evidence="8"/>
<evidence type="ECO:0000256" key="3">
    <source>
        <dbReference type="ARBA" id="ARBA00011233"/>
    </source>
</evidence>